<keyword evidence="1" id="KW-0479">Metal-binding</keyword>
<evidence type="ECO:0000313" key="8">
    <source>
        <dbReference type="Proteomes" id="UP000440578"/>
    </source>
</evidence>
<dbReference type="EMBL" id="VIIS01000128">
    <property type="protein sequence ID" value="KAF0312882.1"/>
    <property type="molecule type" value="Genomic_DNA"/>
</dbReference>
<dbReference type="SMART" id="SM00109">
    <property type="entry name" value="C1"/>
    <property type="match status" value="1"/>
</dbReference>
<evidence type="ECO:0000313" key="7">
    <source>
        <dbReference type="EMBL" id="KAF0312882.1"/>
    </source>
</evidence>
<evidence type="ECO:0000256" key="1">
    <source>
        <dbReference type="ARBA" id="ARBA00022723"/>
    </source>
</evidence>
<feature type="compositionally biased region" description="Low complexity" evidence="4">
    <location>
        <begin position="371"/>
        <end position="388"/>
    </location>
</feature>
<dbReference type="AlphaFoldDB" id="A0A6A4XER3"/>
<dbReference type="PROSITE" id="PS50081">
    <property type="entry name" value="ZF_DAG_PE_2"/>
    <property type="match status" value="1"/>
</dbReference>
<dbReference type="GO" id="GO:0046872">
    <property type="term" value="F:metal ion binding"/>
    <property type="evidence" value="ECO:0007669"/>
    <property type="project" value="UniProtKB-KW"/>
</dbReference>
<comment type="caution">
    <text evidence="7">The sequence shown here is derived from an EMBL/GenBank/DDBJ whole genome shotgun (WGS) entry which is preliminary data.</text>
</comment>
<keyword evidence="2" id="KW-0862">Zinc</keyword>
<feature type="region of interest" description="Disordered" evidence="4">
    <location>
        <begin position="368"/>
        <end position="390"/>
    </location>
</feature>
<dbReference type="Gene3D" id="3.30.60.20">
    <property type="match status" value="1"/>
</dbReference>
<feature type="coiled-coil region" evidence="3">
    <location>
        <begin position="23"/>
        <end position="78"/>
    </location>
</feature>
<name>A0A6A4XER3_AMPAM</name>
<dbReference type="InterPro" id="IPR029071">
    <property type="entry name" value="Ubiquitin-like_domsf"/>
</dbReference>
<dbReference type="CDD" id="cd20811">
    <property type="entry name" value="C1_Raf"/>
    <property type="match status" value="1"/>
</dbReference>
<dbReference type="SUPFAM" id="SSF54236">
    <property type="entry name" value="Ubiquitin-like"/>
    <property type="match status" value="1"/>
</dbReference>
<gene>
    <name evidence="7" type="primary">Raf</name>
    <name evidence="7" type="ORF">FJT64_016463</name>
</gene>
<dbReference type="InterPro" id="IPR002219">
    <property type="entry name" value="PKC_DAG/PE"/>
</dbReference>
<dbReference type="InterPro" id="IPR046349">
    <property type="entry name" value="C1-like_sf"/>
</dbReference>
<feature type="domain" description="Phorbol-ester/DAG-type" evidence="5">
    <location>
        <begin position="209"/>
        <end position="255"/>
    </location>
</feature>
<dbReference type="InterPro" id="IPR003116">
    <property type="entry name" value="RBD_dom"/>
</dbReference>
<evidence type="ECO:0000259" key="6">
    <source>
        <dbReference type="PROSITE" id="PS50898"/>
    </source>
</evidence>
<sequence>MQIRDAQFAWPSDMDVKEAIVQLQNIQNVIRLKKENVDALNAKFAGFQHPPNMYLDEYNELTHKLHEFEARRQELQEAIARGASTNGGLDGAGAGGETVERPVPHVSSGVSVGSCGSPAPVPPSPLKAFIRAHLPNQQRTSVTVRYGVTVREALSKAMSLRKLTPETCVVYQCSKPQIRIPWDADITSLDVDEIRVEVIHMTPVTTSISHNFVRKTFFPLVFCSFCRRVLFTGFVCRTCDYKFHSNCSEKLPPLCQSVVNVNVTNYQHLLANNSAGILLAPSYLRGGRQGDPRLPGAAPLAARERSTSAPNVSNHVDPAALGMDQLRRAYPGVAAAVAAAPAAGGDSPDGWGHLLAGLLTTPRPLRRFRPGHAATPTTTATPATAATPGRRRKYATLERPSRRTAKTAAARLAAIAGG</sequence>
<dbReference type="GO" id="GO:0007165">
    <property type="term" value="P:signal transduction"/>
    <property type="evidence" value="ECO:0007669"/>
    <property type="project" value="InterPro"/>
</dbReference>
<dbReference type="Proteomes" id="UP000440578">
    <property type="component" value="Unassembled WGS sequence"/>
</dbReference>
<dbReference type="Pfam" id="PF00130">
    <property type="entry name" value="C1_1"/>
    <property type="match status" value="1"/>
</dbReference>
<feature type="domain" description="RBD" evidence="6">
    <location>
        <begin position="128"/>
        <end position="199"/>
    </location>
</feature>
<evidence type="ECO:0000256" key="2">
    <source>
        <dbReference type="ARBA" id="ARBA00022833"/>
    </source>
</evidence>
<dbReference type="GO" id="GO:0016301">
    <property type="term" value="F:kinase activity"/>
    <property type="evidence" value="ECO:0007669"/>
    <property type="project" value="UniProtKB-KW"/>
</dbReference>
<feature type="compositionally biased region" description="Low complexity" evidence="4">
    <location>
        <begin position="292"/>
        <end position="301"/>
    </location>
</feature>
<keyword evidence="3" id="KW-0175">Coiled coil</keyword>
<keyword evidence="8" id="KW-1185">Reference proteome</keyword>
<dbReference type="PROSITE" id="PS50898">
    <property type="entry name" value="RBD"/>
    <property type="match status" value="1"/>
</dbReference>
<evidence type="ECO:0000256" key="3">
    <source>
        <dbReference type="SAM" id="Coils"/>
    </source>
</evidence>
<evidence type="ECO:0000259" key="5">
    <source>
        <dbReference type="PROSITE" id="PS50081"/>
    </source>
</evidence>
<dbReference type="SUPFAM" id="SSF57889">
    <property type="entry name" value="Cysteine-rich domain"/>
    <property type="match status" value="1"/>
</dbReference>
<proteinExistence type="predicted"/>
<protein>
    <submittedName>
        <fullName evidence="7">Raf serine/threonine-protein kinase Raf</fullName>
    </submittedName>
</protein>
<accession>A0A6A4XER3</accession>
<dbReference type="OrthoDB" id="774951at2759"/>
<dbReference type="SMART" id="SM00455">
    <property type="entry name" value="RBD"/>
    <property type="match status" value="1"/>
</dbReference>
<dbReference type="PROSITE" id="PS00479">
    <property type="entry name" value="ZF_DAG_PE_1"/>
    <property type="match status" value="1"/>
</dbReference>
<keyword evidence="7" id="KW-0808">Transferase</keyword>
<feature type="region of interest" description="Disordered" evidence="4">
    <location>
        <begin position="290"/>
        <end position="316"/>
    </location>
</feature>
<keyword evidence="7" id="KW-0418">Kinase</keyword>
<evidence type="ECO:0000256" key="4">
    <source>
        <dbReference type="SAM" id="MobiDB-lite"/>
    </source>
</evidence>
<dbReference type="Gene3D" id="3.10.20.90">
    <property type="entry name" value="Phosphatidylinositol 3-kinase Catalytic Subunit, Chain A, domain 1"/>
    <property type="match status" value="1"/>
</dbReference>
<dbReference type="Pfam" id="PF02196">
    <property type="entry name" value="RBD"/>
    <property type="match status" value="1"/>
</dbReference>
<reference evidence="7 8" key="1">
    <citation type="submission" date="2019-07" db="EMBL/GenBank/DDBJ databases">
        <title>Draft genome assembly of a fouling barnacle, Amphibalanus amphitrite (Darwin, 1854): The first reference genome for Thecostraca.</title>
        <authorList>
            <person name="Kim W."/>
        </authorList>
    </citation>
    <scope>NUCLEOTIDE SEQUENCE [LARGE SCALE GENOMIC DNA]</scope>
    <source>
        <strain evidence="7">SNU_AA5</strain>
        <tissue evidence="7">Soma without cirri and trophi</tissue>
    </source>
</reference>
<dbReference type="CDD" id="cd01816">
    <property type="entry name" value="RBD_RAF"/>
    <property type="match status" value="1"/>
</dbReference>
<organism evidence="7 8">
    <name type="scientific">Amphibalanus amphitrite</name>
    <name type="common">Striped barnacle</name>
    <name type="synonym">Balanus amphitrite</name>
    <dbReference type="NCBI Taxonomy" id="1232801"/>
    <lineage>
        <taxon>Eukaryota</taxon>
        <taxon>Metazoa</taxon>
        <taxon>Ecdysozoa</taxon>
        <taxon>Arthropoda</taxon>
        <taxon>Crustacea</taxon>
        <taxon>Multicrustacea</taxon>
        <taxon>Cirripedia</taxon>
        <taxon>Thoracica</taxon>
        <taxon>Thoracicalcarea</taxon>
        <taxon>Balanomorpha</taxon>
        <taxon>Balanoidea</taxon>
        <taxon>Balanidae</taxon>
        <taxon>Amphibalaninae</taxon>
        <taxon>Amphibalanus</taxon>
    </lineage>
</organism>